<feature type="domain" description="HTH lacI-type" evidence="5">
    <location>
        <begin position="14"/>
        <end position="68"/>
    </location>
</feature>
<dbReference type="HOGENOM" id="CLU_037628_6_0_9"/>
<protein>
    <recommendedName>
        <fullName evidence="5">HTH lacI-type domain-containing protein</fullName>
    </recommendedName>
</protein>
<keyword evidence="4" id="KW-0804">Transcription</keyword>
<dbReference type="InterPro" id="IPR028082">
    <property type="entry name" value="Peripla_BP_I"/>
</dbReference>
<dbReference type="Pfam" id="PF00532">
    <property type="entry name" value="Peripla_BP_1"/>
    <property type="match status" value="1"/>
</dbReference>
<dbReference type="PROSITE" id="PS50932">
    <property type="entry name" value="HTH_LACI_2"/>
    <property type="match status" value="1"/>
</dbReference>
<dbReference type="eggNOG" id="COG1609">
    <property type="taxonomic scope" value="Bacteria"/>
</dbReference>
<dbReference type="Pfam" id="PF00356">
    <property type="entry name" value="LacI"/>
    <property type="match status" value="1"/>
</dbReference>
<dbReference type="CDD" id="cd06267">
    <property type="entry name" value="PBP1_LacI_sugar_binding-like"/>
    <property type="match status" value="1"/>
</dbReference>
<keyword evidence="1" id="KW-0678">Repressor</keyword>
<dbReference type="InterPro" id="IPR001761">
    <property type="entry name" value="Peripla_BP/Lac1_sug-bd_dom"/>
</dbReference>
<dbReference type="PaxDb" id="411902-CLOBOL_06464"/>
<evidence type="ECO:0000259" key="5">
    <source>
        <dbReference type="PROSITE" id="PS50932"/>
    </source>
</evidence>
<keyword evidence="3" id="KW-0238">DNA-binding</keyword>
<dbReference type="EMBL" id="ABCC02000052">
    <property type="protein sequence ID" value="EDP13298.1"/>
    <property type="molecule type" value="Genomic_DNA"/>
</dbReference>
<dbReference type="SUPFAM" id="SSF47413">
    <property type="entry name" value="lambda repressor-like DNA-binding domains"/>
    <property type="match status" value="1"/>
</dbReference>
<dbReference type="Gene3D" id="1.10.260.40">
    <property type="entry name" value="lambda repressor-like DNA-binding domains"/>
    <property type="match status" value="1"/>
</dbReference>
<dbReference type="PROSITE" id="PS00356">
    <property type="entry name" value="HTH_LACI_1"/>
    <property type="match status" value="1"/>
</dbReference>
<proteinExistence type="predicted"/>
<reference evidence="6 7" key="1">
    <citation type="submission" date="2007-08" db="EMBL/GenBank/DDBJ databases">
        <authorList>
            <person name="Fulton L."/>
            <person name="Clifton S."/>
            <person name="Fulton B."/>
            <person name="Xu J."/>
            <person name="Minx P."/>
            <person name="Pepin K.H."/>
            <person name="Johnson M."/>
            <person name="Thiruvilangam P."/>
            <person name="Bhonagiri V."/>
            <person name="Nash W.E."/>
            <person name="Mardis E.R."/>
            <person name="Wilson R.K."/>
        </authorList>
    </citation>
    <scope>NUCLEOTIDE SEQUENCE [LARGE SCALE GENOMIC DNA]</scope>
    <source>
        <strain evidence="7">ATCC BAA-613 / DSM 15670 / CCUG 46953 / JCM 12243 / WAL 16351</strain>
    </source>
</reference>
<keyword evidence="2" id="KW-0805">Transcription regulation</keyword>
<comment type="caution">
    <text evidence="6">The sequence shown here is derived from an EMBL/GenBank/DDBJ whole genome shotgun (WGS) entry which is preliminary data.</text>
</comment>
<dbReference type="CDD" id="cd01392">
    <property type="entry name" value="HTH_LacI"/>
    <property type="match status" value="1"/>
</dbReference>
<accession>A8S321</accession>
<sequence>MLAWLQEKERGRVMNIKEIARRAGVSSATISRVLNNSGYVKEETRQKVLRAVEEYNYVPSAIARSLSIQDSLSVGTIIPDIENEFFSKVISGISEVAESYHYNIVFLGTNETLDKEHDFLKIVESQRLKGVIITPISETDTVTRDYLLRLEESGIPVVLVDRDVKGAQFDGVFVDNQKGSYDGVMELIKAGHERIAIITGPETSKPGKDRCQGYLQAMEDSGLAVPEEYVACGDFKIAKAYECTGRLLGLAQAPTAIFTSNNLSTLGCLKYLTEHKVKIGRDISLMGFDDIDALRMIDYRISVVDRDAREQGREAMRLLQECFEDSGKSRQRGKRITIPYKVILRGSEHRKTT</sequence>
<name>A8S321_ENTBW</name>
<evidence type="ECO:0000256" key="4">
    <source>
        <dbReference type="ARBA" id="ARBA00023163"/>
    </source>
</evidence>
<dbReference type="SMART" id="SM00354">
    <property type="entry name" value="HTH_LACI"/>
    <property type="match status" value="1"/>
</dbReference>
<dbReference type="SUPFAM" id="SSF53822">
    <property type="entry name" value="Periplasmic binding protein-like I"/>
    <property type="match status" value="1"/>
</dbReference>
<dbReference type="PANTHER" id="PTHR30146:SF148">
    <property type="entry name" value="HTH-TYPE TRANSCRIPTIONAL REPRESSOR PURR-RELATED"/>
    <property type="match status" value="1"/>
</dbReference>
<evidence type="ECO:0000256" key="1">
    <source>
        <dbReference type="ARBA" id="ARBA00022491"/>
    </source>
</evidence>
<dbReference type="GO" id="GO:0000976">
    <property type="term" value="F:transcription cis-regulatory region binding"/>
    <property type="evidence" value="ECO:0007669"/>
    <property type="project" value="TreeGrafter"/>
</dbReference>
<evidence type="ECO:0000256" key="3">
    <source>
        <dbReference type="ARBA" id="ARBA00023125"/>
    </source>
</evidence>
<dbReference type="InterPro" id="IPR000843">
    <property type="entry name" value="HTH_LacI"/>
</dbReference>
<evidence type="ECO:0000313" key="6">
    <source>
        <dbReference type="EMBL" id="EDP13298.1"/>
    </source>
</evidence>
<evidence type="ECO:0000313" key="7">
    <source>
        <dbReference type="Proteomes" id="UP000005396"/>
    </source>
</evidence>
<evidence type="ECO:0000256" key="2">
    <source>
        <dbReference type="ARBA" id="ARBA00023015"/>
    </source>
</evidence>
<gene>
    <name evidence="6" type="ORF">CLOBOL_06464</name>
</gene>
<organism evidence="6 7">
    <name type="scientific">Enterocloster bolteae (strain ATCC BAA-613 / DSM 15670 / CCUG 46953 / JCM 12243 / WAL 16351)</name>
    <name type="common">Clostridium bolteae</name>
    <dbReference type="NCBI Taxonomy" id="411902"/>
    <lineage>
        <taxon>Bacteria</taxon>
        <taxon>Bacillati</taxon>
        <taxon>Bacillota</taxon>
        <taxon>Clostridia</taxon>
        <taxon>Lachnospirales</taxon>
        <taxon>Lachnospiraceae</taxon>
        <taxon>Enterocloster</taxon>
    </lineage>
</organism>
<dbReference type="PRINTS" id="PR00036">
    <property type="entry name" value="HTHLACI"/>
</dbReference>
<dbReference type="Proteomes" id="UP000005396">
    <property type="component" value="Unassembled WGS sequence"/>
</dbReference>
<dbReference type="GO" id="GO:0003700">
    <property type="term" value="F:DNA-binding transcription factor activity"/>
    <property type="evidence" value="ECO:0007669"/>
    <property type="project" value="TreeGrafter"/>
</dbReference>
<dbReference type="InterPro" id="IPR010982">
    <property type="entry name" value="Lambda_DNA-bd_dom_sf"/>
</dbReference>
<reference evidence="6 7" key="2">
    <citation type="submission" date="2007-09" db="EMBL/GenBank/DDBJ databases">
        <title>Draft genome sequence of Clostridium bolteae (ATCC BAA-613).</title>
        <authorList>
            <person name="Sudarsanam P."/>
            <person name="Ley R."/>
            <person name="Guruge J."/>
            <person name="Turnbaugh P.J."/>
            <person name="Mahowald M."/>
            <person name="Liep D."/>
            <person name="Gordon J."/>
        </authorList>
    </citation>
    <scope>NUCLEOTIDE SEQUENCE [LARGE SCALE GENOMIC DNA]</scope>
    <source>
        <strain evidence="7">ATCC BAA-613 / DSM 15670 / CCUG 46953 / JCM 12243 / WAL 16351</strain>
    </source>
</reference>
<dbReference type="Gene3D" id="3.40.50.2300">
    <property type="match status" value="2"/>
</dbReference>
<dbReference type="PANTHER" id="PTHR30146">
    <property type="entry name" value="LACI-RELATED TRANSCRIPTIONAL REPRESSOR"/>
    <property type="match status" value="1"/>
</dbReference>
<dbReference type="AlphaFoldDB" id="A8S321"/>